<dbReference type="AlphaFoldDB" id="X1UAF9"/>
<evidence type="ECO:0000313" key="10">
    <source>
        <dbReference type="EMBL" id="GAJ00577.1"/>
    </source>
</evidence>
<feature type="domain" description="Polysaccharide chain length determinant N-terminal" evidence="8">
    <location>
        <begin position="7"/>
        <end position="85"/>
    </location>
</feature>
<dbReference type="Pfam" id="PF13807">
    <property type="entry name" value="GNVR"/>
    <property type="match status" value="1"/>
</dbReference>
<dbReference type="GO" id="GO:0004713">
    <property type="term" value="F:protein tyrosine kinase activity"/>
    <property type="evidence" value="ECO:0007669"/>
    <property type="project" value="TreeGrafter"/>
</dbReference>
<evidence type="ECO:0000256" key="2">
    <source>
        <dbReference type="ARBA" id="ARBA00022475"/>
    </source>
</evidence>
<evidence type="ECO:0000259" key="8">
    <source>
        <dbReference type="Pfam" id="PF02706"/>
    </source>
</evidence>
<keyword evidence="6" id="KW-0175">Coiled coil</keyword>
<evidence type="ECO:0000259" key="9">
    <source>
        <dbReference type="Pfam" id="PF13807"/>
    </source>
</evidence>
<evidence type="ECO:0000256" key="5">
    <source>
        <dbReference type="ARBA" id="ARBA00023136"/>
    </source>
</evidence>
<dbReference type="InterPro" id="IPR032807">
    <property type="entry name" value="GNVR"/>
</dbReference>
<accession>X1UAF9</accession>
<feature type="transmembrane region" description="Helical" evidence="7">
    <location>
        <begin position="24"/>
        <end position="44"/>
    </location>
</feature>
<feature type="non-terminal residue" evidence="10">
    <location>
        <position position="270"/>
    </location>
</feature>
<evidence type="ECO:0008006" key="11">
    <source>
        <dbReference type="Google" id="ProtNLM"/>
    </source>
</evidence>
<dbReference type="InterPro" id="IPR003856">
    <property type="entry name" value="LPS_length_determ_N"/>
</dbReference>
<keyword evidence="2" id="KW-1003">Cell membrane</keyword>
<gene>
    <name evidence="10" type="ORF">S12H4_29866</name>
</gene>
<dbReference type="EMBL" id="BARW01017262">
    <property type="protein sequence ID" value="GAJ00577.1"/>
    <property type="molecule type" value="Genomic_DNA"/>
</dbReference>
<feature type="transmembrane region" description="Helical" evidence="7">
    <location>
        <begin position="247"/>
        <end position="267"/>
    </location>
</feature>
<feature type="domain" description="Tyrosine-protein kinase G-rich" evidence="9">
    <location>
        <begin position="203"/>
        <end position="266"/>
    </location>
</feature>
<evidence type="ECO:0000256" key="3">
    <source>
        <dbReference type="ARBA" id="ARBA00022692"/>
    </source>
</evidence>
<keyword evidence="3 7" id="KW-0812">Transmembrane</keyword>
<keyword evidence="4 7" id="KW-1133">Transmembrane helix</keyword>
<sequence length="270" mass="30655">MPEIQEEEIDLREYINVLINRKGIIILIFLIAVITAALVSYFALSPVYQASTVFSVAKIDGQAVVNITESLEIIKSDIVLDEVVNRMGLEGTLTSEQLKPHIITENLKSTNFIKVSVEHDIPEKTKSLVENIIEVFIKQNQAEYQERVKLIEDRLKILEEQIAEFEQNILEIEKTKKKIAVIEELSEGERQFQTSLLLSSSVTERELYNDLTDQANNLKASLKSCEDFKIINYAQLPAAPIKPNKKLNILIAGVLGLFVGIFVAFFLEFW</sequence>
<evidence type="ECO:0000256" key="7">
    <source>
        <dbReference type="SAM" id="Phobius"/>
    </source>
</evidence>
<reference evidence="10" key="1">
    <citation type="journal article" date="2014" name="Front. Microbiol.">
        <title>High frequency of phylogenetically diverse reductive dehalogenase-homologous genes in deep subseafloor sedimentary metagenomes.</title>
        <authorList>
            <person name="Kawai M."/>
            <person name="Futagami T."/>
            <person name="Toyoda A."/>
            <person name="Takaki Y."/>
            <person name="Nishi S."/>
            <person name="Hori S."/>
            <person name="Arai W."/>
            <person name="Tsubouchi T."/>
            <person name="Morono Y."/>
            <person name="Uchiyama I."/>
            <person name="Ito T."/>
            <person name="Fujiyama A."/>
            <person name="Inagaki F."/>
            <person name="Takami H."/>
        </authorList>
    </citation>
    <scope>NUCLEOTIDE SEQUENCE</scope>
    <source>
        <strain evidence="10">Expedition CK06-06</strain>
    </source>
</reference>
<proteinExistence type="predicted"/>
<dbReference type="PANTHER" id="PTHR32309">
    <property type="entry name" value="TYROSINE-PROTEIN KINASE"/>
    <property type="match status" value="1"/>
</dbReference>
<dbReference type="Pfam" id="PF02706">
    <property type="entry name" value="Wzz"/>
    <property type="match status" value="1"/>
</dbReference>
<evidence type="ECO:0000256" key="1">
    <source>
        <dbReference type="ARBA" id="ARBA00004651"/>
    </source>
</evidence>
<protein>
    <recommendedName>
        <fullName evidence="11">Polysaccharide chain length determinant N-terminal domain-containing protein</fullName>
    </recommendedName>
</protein>
<comment type="caution">
    <text evidence="10">The sequence shown here is derived from an EMBL/GenBank/DDBJ whole genome shotgun (WGS) entry which is preliminary data.</text>
</comment>
<dbReference type="GO" id="GO:0005886">
    <property type="term" value="C:plasma membrane"/>
    <property type="evidence" value="ECO:0007669"/>
    <property type="project" value="UniProtKB-SubCell"/>
</dbReference>
<evidence type="ECO:0000256" key="6">
    <source>
        <dbReference type="SAM" id="Coils"/>
    </source>
</evidence>
<dbReference type="PANTHER" id="PTHR32309:SF13">
    <property type="entry name" value="FERRIC ENTEROBACTIN TRANSPORT PROTEIN FEPE"/>
    <property type="match status" value="1"/>
</dbReference>
<keyword evidence="5 7" id="KW-0472">Membrane</keyword>
<comment type="subcellular location">
    <subcellularLocation>
        <location evidence="1">Cell membrane</location>
        <topology evidence="1">Multi-pass membrane protein</topology>
    </subcellularLocation>
</comment>
<organism evidence="10">
    <name type="scientific">marine sediment metagenome</name>
    <dbReference type="NCBI Taxonomy" id="412755"/>
    <lineage>
        <taxon>unclassified sequences</taxon>
        <taxon>metagenomes</taxon>
        <taxon>ecological metagenomes</taxon>
    </lineage>
</organism>
<dbReference type="InterPro" id="IPR050445">
    <property type="entry name" value="Bact_polysacc_biosynth/exp"/>
</dbReference>
<feature type="coiled-coil region" evidence="6">
    <location>
        <begin position="141"/>
        <end position="175"/>
    </location>
</feature>
<evidence type="ECO:0000256" key="4">
    <source>
        <dbReference type="ARBA" id="ARBA00022989"/>
    </source>
</evidence>
<name>X1UAF9_9ZZZZ</name>